<name>A0A3L6L523_9TRYP</name>
<keyword evidence="6" id="KW-0449">Lipoprotein</keyword>
<evidence type="ECO:0000256" key="2">
    <source>
        <dbReference type="ARBA" id="ARBA00022475"/>
    </source>
</evidence>
<dbReference type="SUPFAM" id="SSF58087">
    <property type="entry name" value="Variant surface glycoprotein (N-terminal domain)"/>
    <property type="match status" value="1"/>
</dbReference>
<feature type="domain" description="Trypanosome variant surface glycoprotein A-type N-terminal" evidence="8">
    <location>
        <begin position="7"/>
        <end position="168"/>
    </location>
</feature>
<evidence type="ECO:0000256" key="7">
    <source>
        <dbReference type="SAM" id="SignalP"/>
    </source>
</evidence>
<keyword evidence="3" id="KW-0336">GPI-anchor</keyword>
<keyword evidence="4" id="KW-0472">Membrane</keyword>
<accession>A0A3L6L523</accession>
<evidence type="ECO:0000256" key="3">
    <source>
        <dbReference type="ARBA" id="ARBA00022622"/>
    </source>
</evidence>
<dbReference type="Gene3D" id="3.90.150.10">
    <property type="entry name" value="Variant Surface Glycoprotein, subunit A domain 1"/>
    <property type="match status" value="1"/>
</dbReference>
<evidence type="ECO:0000313" key="10">
    <source>
        <dbReference type="Proteomes" id="UP000266743"/>
    </source>
</evidence>
<dbReference type="GO" id="GO:0042783">
    <property type="term" value="P:symbiont-mediated evasion of host immune response"/>
    <property type="evidence" value="ECO:0007669"/>
    <property type="project" value="InterPro"/>
</dbReference>
<gene>
    <name evidence="9" type="ORF">DPX39_070009500</name>
</gene>
<keyword evidence="7" id="KW-0732">Signal</keyword>
<dbReference type="EMBL" id="QSBY01000007">
    <property type="protein sequence ID" value="RHW71305.1"/>
    <property type="molecule type" value="Genomic_DNA"/>
</dbReference>
<sequence length="177" mass="18597">MLATWTLCALLAVSAGKAATQGALGKDKWKPLADFSKTLEKMPGRILAITKQNLNYINSLAVNAAQAEVASSTAQEGEQARAWAAIAESLRHLHAQRVAEQESKTTAALTAVARGELLRGHIAKFFKVTTTASGGPSKGFLSTSDAGAGAGNVKQTISALDAGCTQRRTRNLYRTGK</sequence>
<dbReference type="GO" id="GO:0098552">
    <property type="term" value="C:side of membrane"/>
    <property type="evidence" value="ECO:0007669"/>
    <property type="project" value="UniProtKB-KW"/>
</dbReference>
<evidence type="ECO:0000256" key="5">
    <source>
        <dbReference type="ARBA" id="ARBA00023180"/>
    </source>
</evidence>
<organism evidence="9 10">
    <name type="scientific">Trypanosoma brucei equiperdum</name>
    <dbReference type="NCBI Taxonomy" id="630700"/>
    <lineage>
        <taxon>Eukaryota</taxon>
        <taxon>Discoba</taxon>
        <taxon>Euglenozoa</taxon>
        <taxon>Kinetoplastea</taxon>
        <taxon>Metakinetoplastina</taxon>
        <taxon>Trypanosomatida</taxon>
        <taxon>Trypanosomatidae</taxon>
        <taxon>Trypanosoma</taxon>
    </lineage>
</organism>
<feature type="chain" id="PRO_5018238965" evidence="7">
    <location>
        <begin position="19"/>
        <end position="177"/>
    </location>
</feature>
<dbReference type="Proteomes" id="UP000266743">
    <property type="component" value="Chromosome 7"/>
</dbReference>
<dbReference type="GO" id="GO:0005886">
    <property type="term" value="C:plasma membrane"/>
    <property type="evidence" value="ECO:0007669"/>
    <property type="project" value="UniProtKB-SubCell"/>
</dbReference>
<reference evidence="9 10" key="1">
    <citation type="submission" date="2018-09" db="EMBL/GenBank/DDBJ databases">
        <title>whole genome sequence of T. equiperdum IVM-t1 strain.</title>
        <authorList>
            <person name="Suganuma K."/>
        </authorList>
    </citation>
    <scope>NUCLEOTIDE SEQUENCE [LARGE SCALE GENOMIC DNA]</scope>
    <source>
        <strain evidence="9 10">IVM-t1</strain>
    </source>
</reference>
<evidence type="ECO:0000259" key="8">
    <source>
        <dbReference type="Pfam" id="PF00913"/>
    </source>
</evidence>
<proteinExistence type="predicted"/>
<feature type="signal peptide" evidence="7">
    <location>
        <begin position="1"/>
        <end position="18"/>
    </location>
</feature>
<comment type="subcellular location">
    <subcellularLocation>
        <location evidence="1">Cell membrane</location>
        <topology evidence="1">Lipid-anchor</topology>
        <topology evidence="1">GPI-anchor</topology>
    </subcellularLocation>
</comment>
<comment type="caution">
    <text evidence="9">The sequence shown here is derived from an EMBL/GenBank/DDBJ whole genome shotgun (WGS) entry which is preliminary data.</text>
</comment>
<protein>
    <submittedName>
        <fullName evidence="9">Trypanosome variant surface glycoprotein (A-type)</fullName>
    </submittedName>
</protein>
<evidence type="ECO:0000313" key="9">
    <source>
        <dbReference type="EMBL" id="RHW71305.1"/>
    </source>
</evidence>
<dbReference type="Pfam" id="PF00913">
    <property type="entry name" value="Trypan_glycop"/>
    <property type="match status" value="1"/>
</dbReference>
<evidence type="ECO:0000256" key="6">
    <source>
        <dbReference type="ARBA" id="ARBA00023288"/>
    </source>
</evidence>
<evidence type="ECO:0000256" key="1">
    <source>
        <dbReference type="ARBA" id="ARBA00004609"/>
    </source>
</evidence>
<dbReference type="AlphaFoldDB" id="A0A3L6L523"/>
<evidence type="ECO:0000256" key="4">
    <source>
        <dbReference type="ARBA" id="ARBA00023136"/>
    </source>
</evidence>
<keyword evidence="5" id="KW-0325">Glycoprotein</keyword>
<dbReference type="InterPro" id="IPR001812">
    <property type="entry name" value="Trypano_VSG_A_N_dom"/>
</dbReference>
<keyword evidence="2" id="KW-1003">Cell membrane</keyword>